<dbReference type="GO" id="GO:0004252">
    <property type="term" value="F:serine-type endopeptidase activity"/>
    <property type="evidence" value="ECO:0007669"/>
    <property type="project" value="InterPro"/>
</dbReference>
<evidence type="ECO:0000256" key="2">
    <source>
        <dbReference type="ARBA" id="ARBA00009045"/>
    </source>
</evidence>
<dbReference type="PANTHER" id="PTHR43066">
    <property type="entry name" value="RHOMBOID-RELATED PROTEIN"/>
    <property type="match status" value="1"/>
</dbReference>
<dbReference type="InterPro" id="IPR035952">
    <property type="entry name" value="Rhomboid-like_sf"/>
</dbReference>
<comment type="subcellular location">
    <subcellularLocation>
        <location evidence="1">Membrane</location>
        <topology evidence="1">Multi-pass membrane protein</topology>
    </subcellularLocation>
</comment>
<evidence type="ECO:0000313" key="12">
    <source>
        <dbReference type="Proteomes" id="UP000794436"/>
    </source>
</evidence>
<keyword evidence="7 9" id="KW-0472">Membrane</keyword>
<dbReference type="SUPFAM" id="SSF144091">
    <property type="entry name" value="Rhomboid-like"/>
    <property type="match status" value="1"/>
</dbReference>
<comment type="caution">
    <text evidence="11">The sequence shown here is derived from an EMBL/GenBank/DDBJ whole genome shotgun (WGS) entry which is preliminary data.</text>
</comment>
<feature type="transmembrane region" description="Helical" evidence="9">
    <location>
        <begin position="115"/>
        <end position="137"/>
    </location>
</feature>
<feature type="transmembrane region" description="Helical" evidence="9">
    <location>
        <begin position="195"/>
        <end position="215"/>
    </location>
</feature>
<evidence type="ECO:0000256" key="6">
    <source>
        <dbReference type="ARBA" id="ARBA00022989"/>
    </source>
</evidence>
<feature type="domain" description="Peptidase S54 rhomboid" evidence="10">
    <location>
        <begin position="76"/>
        <end position="219"/>
    </location>
</feature>
<dbReference type="GO" id="GO:0006508">
    <property type="term" value="P:proteolysis"/>
    <property type="evidence" value="ECO:0007669"/>
    <property type="project" value="UniProtKB-KW"/>
</dbReference>
<dbReference type="AlphaFoldDB" id="A0A8K1C4U7"/>
<keyword evidence="12" id="KW-1185">Reference proteome</keyword>
<feature type="region of interest" description="Disordered" evidence="8">
    <location>
        <begin position="243"/>
        <end position="302"/>
    </location>
</feature>
<comment type="similarity">
    <text evidence="2">Belongs to the peptidase S54 family.</text>
</comment>
<dbReference type="EMBL" id="SPLM01000145">
    <property type="protein sequence ID" value="TMW56405.1"/>
    <property type="molecule type" value="Genomic_DNA"/>
</dbReference>
<proteinExistence type="inferred from homology"/>
<evidence type="ECO:0000256" key="3">
    <source>
        <dbReference type="ARBA" id="ARBA00022670"/>
    </source>
</evidence>
<dbReference type="GO" id="GO:0016020">
    <property type="term" value="C:membrane"/>
    <property type="evidence" value="ECO:0007669"/>
    <property type="project" value="UniProtKB-SubCell"/>
</dbReference>
<evidence type="ECO:0000313" key="11">
    <source>
        <dbReference type="EMBL" id="TMW56405.1"/>
    </source>
</evidence>
<evidence type="ECO:0000256" key="9">
    <source>
        <dbReference type="SAM" id="Phobius"/>
    </source>
</evidence>
<accession>A0A8K1C4U7</accession>
<feature type="compositionally biased region" description="Polar residues" evidence="8">
    <location>
        <begin position="288"/>
        <end position="300"/>
    </location>
</feature>
<feature type="compositionally biased region" description="Basic and acidic residues" evidence="8">
    <location>
        <begin position="266"/>
        <end position="282"/>
    </location>
</feature>
<evidence type="ECO:0000256" key="4">
    <source>
        <dbReference type="ARBA" id="ARBA00022692"/>
    </source>
</evidence>
<protein>
    <recommendedName>
        <fullName evidence="10">Peptidase S54 rhomboid domain-containing protein</fullName>
    </recommendedName>
</protein>
<evidence type="ECO:0000256" key="1">
    <source>
        <dbReference type="ARBA" id="ARBA00004141"/>
    </source>
</evidence>
<evidence type="ECO:0000256" key="5">
    <source>
        <dbReference type="ARBA" id="ARBA00022801"/>
    </source>
</evidence>
<dbReference type="Gene3D" id="1.20.1540.10">
    <property type="entry name" value="Rhomboid-like"/>
    <property type="match status" value="1"/>
</dbReference>
<dbReference type="InterPro" id="IPR022764">
    <property type="entry name" value="Peptidase_S54_rhomboid_dom"/>
</dbReference>
<keyword evidence="5" id="KW-0378">Hydrolase</keyword>
<organism evidence="11 12">
    <name type="scientific">Pythium oligandrum</name>
    <name type="common">Mycoparasitic fungus</name>
    <dbReference type="NCBI Taxonomy" id="41045"/>
    <lineage>
        <taxon>Eukaryota</taxon>
        <taxon>Sar</taxon>
        <taxon>Stramenopiles</taxon>
        <taxon>Oomycota</taxon>
        <taxon>Peronosporomycetes</taxon>
        <taxon>Pythiales</taxon>
        <taxon>Pythiaceae</taxon>
        <taxon>Pythium</taxon>
    </lineage>
</organism>
<evidence type="ECO:0000259" key="10">
    <source>
        <dbReference type="Pfam" id="PF01694"/>
    </source>
</evidence>
<dbReference type="Proteomes" id="UP000794436">
    <property type="component" value="Unassembled WGS sequence"/>
</dbReference>
<name>A0A8K1C4U7_PYTOL</name>
<dbReference type="OrthoDB" id="10257275at2759"/>
<dbReference type="PANTHER" id="PTHR43066:SF1">
    <property type="entry name" value="RHOMBOID PROTEIN 2"/>
    <property type="match status" value="1"/>
</dbReference>
<keyword evidence="3" id="KW-0645">Protease</keyword>
<evidence type="ECO:0000256" key="8">
    <source>
        <dbReference type="SAM" id="MobiDB-lite"/>
    </source>
</evidence>
<gene>
    <name evidence="11" type="ORF">Poli38472_006415</name>
</gene>
<reference evidence="11" key="1">
    <citation type="submission" date="2019-03" db="EMBL/GenBank/DDBJ databases">
        <title>Long read genome sequence of the mycoparasitic Pythium oligandrum ATCC 38472 isolated from sugarbeet rhizosphere.</title>
        <authorList>
            <person name="Gaulin E."/>
        </authorList>
    </citation>
    <scope>NUCLEOTIDE SEQUENCE</scope>
    <source>
        <strain evidence="11">ATCC 38472_TT</strain>
    </source>
</reference>
<evidence type="ECO:0000256" key="7">
    <source>
        <dbReference type="ARBA" id="ARBA00023136"/>
    </source>
</evidence>
<keyword evidence="4 9" id="KW-0812">Transmembrane</keyword>
<dbReference type="Pfam" id="PF01694">
    <property type="entry name" value="Rhomboid"/>
    <property type="match status" value="1"/>
</dbReference>
<dbReference type="FunFam" id="1.20.1540.10:FF:000008">
    <property type="entry name" value="RHOMBOID-like protein 13"/>
    <property type="match status" value="1"/>
</dbReference>
<sequence>MWRGQRHAFARGGDRGRSLALLMMLMRNVNQLDHKPPLTLGLMALMYALHFQKSLTPSKFRAYSLCPDKVVYGHDYPRLVVSALLHVDDVHLYHNMISFLWKGYHLEPRLGMIRFALVLCYLLLLCHVLVVVIAVGLDSVGMHEPLHQCSIGFSGVLFALKVLLNHGSPAFSNVYGFQVPTKYAAWLELVVIHMLVPRTSFMGHMCGILAGYIYVLTDSKKYVIDWIVDSVTHTWRQLSAPQPQEYVHRNAPSQPRASAQEDDEALERRLQEGEFRRNELHQRYSGYEHSNQQPEPSSISLDELRRRRVNRFEY</sequence>
<keyword evidence="6 9" id="KW-1133">Transmembrane helix</keyword>